<dbReference type="Ensembl" id="ENSCSAVT00000019826.1">
    <property type="protein sequence ID" value="ENSCSAVP00000019614.1"/>
    <property type="gene ID" value="ENSCSAVG00000011491.1"/>
</dbReference>
<comment type="function">
    <text evidence="16">Mediates the voltage-dependent sodium ion permeability of excitable membranes. Assuming opened or closed conformations in response to the voltage difference across the membrane, the protein forms a sodium-selective channel through which Na(+) ions may pass in accordance with their electrochemical gradient.</text>
</comment>
<evidence type="ECO:0000256" key="13">
    <source>
        <dbReference type="ARBA" id="ARBA00023180"/>
    </source>
</evidence>
<evidence type="ECO:0000256" key="4">
    <source>
        <dbReference type="ARBA" id="ARBA00022475"/>
    </source>
</evidence>
<evidence type="ECO:0000256" key="10">
    <source>
        <dbReference type="ARBA" id="ARBA00023065"/>
    </source>
</evidence>
<feature type="transmembrane region" description="Helical" evidence="16">
    <location>
        <begin position="664"/>
        <end position="683"/>
    </location>
</feature>
<dbReference type="eggNOG" id="KOG2301">
    <property type="taxonomic scope" value="Eukaryota"/>
</dbReference>
<reference evidence="19" key="2">
    <citation type="submission" date="2025-08" db="UniProtKB">
        <authorList>
            <consortium name="Ensembl"/>
        </authorList>
    </citation>
    <scope>IDENTIFICATION</scope>
</reference>
<reference evidence="19" key="3">
    <citation type="submission" date="2025-09" db="UniProtKB">
        <authorList>
            <consortium name="Ensembl"/>
        </authorList>
    </citation>
    <scope>IDENTIFICATION</scope>
</reference>
<feature type="compositionally biased region" description="Basic residues" evidence="17">
    <location>
        <begin position="403"/>
        <end position="421"/>
    </location>
</feature>
<dbReference type="GO" id="GO:0019228">
    <property type="term" value="P:neuronal action potential"/>
    <property type="evidence" value="ECO:0007669"/>
    <property type="project" value="TreeGrafter"/>
</dbReference>
<feature type="compositionally biased region" description="Polar residues" evidence="17">
    <location>
        <begin position="1011"/>
        <end position="1036"/>
    </location>
</feature>
<evidence type="ECO:0000256" key="9">
    <source>
        <dbReference type="ARBA" id="ARBA00023053"/>
    </source>
</evidence>
<dbReference type="FunFam" id="1.20.120.350:FF:000059">
    <property type="entry name" value="Sodium channel protein"/>
    <property type="match status" value="1"/>
</dbReference>
<evidence type="ECO:0000256" key="15">
    <source>
        <dbReference type="ARBA" id="ARBA00023303"/>
    </source>
</evidence>
<dbReference type="InterPro" id="IPR043203">
    <property type="entry name" value="VGCC_Ca_Na"/>
</dbReference>
<feature type="transmembrane region" description="Helical" evidence="16">
    <location>
        <begin position="1126"/>
        <end position="1144"/>
    </location>
</feature>
<dbReference type="Gene3D" id="1.10.238.10">
    <property type="entry name" value="EF-hand"/>
    <property type="match status" value="1"/>
</dbReference>
<feature type="domain" description="Ion transport" evidence="18">
    <location>
        <begin position="667"/>
        <end position="894"/>
    </location>
</feature>
<evidence type="ECO:0000256" key="1">
    <source>
        <dbReference type="ARBA" id="ARBA00004651"/>
    </source>
</evidence>
<dbReference type="GO" id="GO:0005248">
    <property type="term" value="F:voltage-gated sodium channel activity"/>
    <property type="evidence" value="ECO:0007669"/>
    <property type="project" value="InterPro"/>
</dbReference>
<keyword evidence="13" id="KW-0325">Glycoprotein</keyword>
<dbReference type="InterPro" id="IPR005821">
    <property type="entry name" value="Ion_trans_dom"/>
</dbReference>
<dbReference type="Proteomes" id="UP000007875">
    <property type="component" value="Unassembled WGS sequence"/>
</dbReference>
<dbReference type="GO" id="GO:0086010">
    <property type="term" value="P:membrane depolarization during action potential"/>
    <property type="evidence" value="ECO:0007669"/>
    <property type="project" value="TreeGrafter"/>
</dbReference>
<feature type="transmembrane region" description="Helical" evidence="16">
    <location>
        <begin position="1369"/>
        <end position="1392"/>
    </location>
</feature>
<evidence type="ECO:0000313" key="20">
    <source>
        <dbReference type="Proteomes" id="UP000007875"/>
    </source>
</evidence>
<keyword evidence="3 16" id="KW-0894">Sodium channel</keyword>
<feature type="transmembrane region" description="Helical" evidence="16">
    <location>
        <begin position="1191"/>
        <end position="1210"/>
    </location>
</feature>
<evidence type="ECO:0000313" key="19">
    <source>
        <dbReference type="Ensembl" id="ENSCSAVP00000019614.1"/>
    </source>
</evidence>
<feature type="domain" description="Ion transport" evidence="18">
    <location>
        <begin position="2"/>
        <end position="318"/>
    </location>
</feature>
<accession>H2ZPU8</accession>
<feature type="transmembrane region" description="Helical" evidence="16">
    <location>
        <begin position="1671"/>
        <end position="1694"/>
    </location>
</feature>
<keyword evidence="4" id="KW-1003">Cell membrane</keyword>
<keyword evidence="12" id="KW-1015">Disulfide bond</keyword>
<dbReference type="PRINTS" id="PR00170">
    <property type="entry name" value="NACHANNEL"/>
</dbReference>
<feature type="transmembrane region" description="Helical" evidence="16">
    <location>
        <begin position="29"/>
        <end position="48"/>
    </location>
</feature>
<evidence type="ECO:0000256" key="11">
    <source>
        <dbReference type="ARBA" id="ARBA00023136"/>
    </source>
</evidence>
<feature type="transmembrane region" description="Helical" evidence="16">
    <location>
        <begin position="868"/>
        <end position="889"/>
    </location>
</feature>
<evidence type="ECO:0000256" key="12">
    <source>
        <dbReference type="ARBA" id="ARBA00023157"/>
    </source>
</evidence>
<dbReference type="PANTHER" id="PTHR10037:SF288">
    <property type="entry name" value="SODIUM CHANNEL PROTEIN PARA"/>
    <property type="match status" value="1"/>
</dbReference>
<evidence type="ECO:0000256" key="3">
    <source>
        <dbReference type="ARBA" id="ARBA00022461"/>
    </source>
</evidence>
<dbReference type="CDD" id="cd13433">
    <property type="entry name" value="Na_channel_gate"/>
    <property type="match status" value="1"/>
</dbReference>
<feature type="region of interest" description="Disordered" evidence="17">
    <location>
        <begin position="570"/>
        <end position="618"/>
    </location>
</feature>
<evidence type="ECO:0000256" key="8">
    <source>
        <dbReference type="ARBA" id="ARBA00022989"/>
    </source>
</evidence>
<keyword evidence="2 16" id="KW-0813">Transport</keyword>
<evidence type="ECO:0000256" key="5">
    <source>
        <dbReference type="ARBA" id="ARBA00022692"/>
    </source>
</evidence>
<comment type="similarity">
    <text evidence="16">Belongs to the sodium channel (TC 1.A.1.10) family.</text>
</comment>
<feature type="transmembrane region" description="Helical" evidence="16">
    <location>
        <begin position="704"/>
        <end position="726"/>
    </location>
</feature>
<feature type="transmembrane region" description="Helical" evidence="16">
    <location>
        <begin position="1570"/>
        <end position="1598"/>
    </location>
</feature>
<keyword evidence="7 16" id="KW-0851">Voltage-gated channel</keyword>
<feature type="transmembrane region" description="Helical" evidence="16">
    <location>
        <begin position="1454"/>
        <end position="1471"/>
    </location>
</feature>
<keyword evidence="10 16" id="KW-0406">Ion transport</keyword>
<keyword evidence="5 16" id="KW-0812">Transmembrane</keyword>
<keyword evidence="20" id="KW-1185">Reference proteome</keyword>
<feature type="region of interest" description="Disordered" evidence="17">
    <location>
        <begin position="987"/>
        <end position="1066"/>
    </location>
</feature>
<keyword evidence="11 16" id="KW-0472">Membrane</keyword>
<keyword evidence="8 16" id="KW-1133">Transmembrane helix</keyword>
<keyword evidence="6" id="KW-0677">Repeat</keyword>
<evidence type="ECO:0000256" key="6">
    <source>
        <dbReference type="ARBA" id="ARBA00022737"/>
    </source>
</evidence>
<organism evidence="19 20">
    <name type="scientific">Ciona savignyi</name>
    <name type="common">Pacific transparent sea squirt</name>
    <dbReference type="NCBI Taxonomy" id="51511"/>
    <lineage>
        <taxon>Eukaryota</taxon>
        <taxon>Metazoa</taxon>
        <taxon>Chordata</taxon>
        <taxon>Tunicata</taxon>
        <taxon>Ascidiacea</taxon>
        <taxon>Phlebobranchia</taxon>
        <taxon>Cionidae</taxon>
        <taxon>Ciona</taxon>
    </lineage>
</organism>
<dbReference type="FunFam" id="1.10.287.70:FF:000217">
    <property type="entry name" value="Sodium channel protein"/>
    <property type="match status" value="1"/>
</dbReference>
<feature type="transmembrane region" description="Helical" evidence="16">
    <location>
        <begin position="68"/>
        <end position="88"/>
    </location>
</feature>
<comment type="subcellular location">
    <subcellularLocation>
        <location evidence="1 16">Cell membrane</location>
        <topology evidence="1 16">Multi-pass membrane protein</topology>
    </subcellularLocation>
</comment>
<evidence type="ECO:0000259" key="18">
    <source>
        <dbReference type="Pfam" id="PF00520"/>
    </source>
</evidence>
<feature type="transmembrane region" description="Helical" evidence="16">
    <location>
        <begin position="788"/>
        <end position="810"/>
    </location>
</feature>
<feature type="transmembrane region" description="Helical" evidence="16">
    <location>
        <begin position="1159"/>
        <end position="1179"/>
    </location>
</feature>
<dbReference type="FunFam" id="1.20.120.350:FF:000009">
    <property type="entry name" value="Voltage-dependent T-type calcium channel subunit alpha"/>
    <property type="match status" value="1"/>
</dbReference>
<feature type="transmembrane region" description="Helical" evidence="16">
    <location>
        <begin position="1257"/>
        <end position="1277"/>
    </location>
</feature>
<dbReference type="Gene3D" id="1.20.120.350">
    <property type="entry name" value="Voltage-gated potassium channels. Chain C"/>
    <property type="match status" value="4"/>
</dbReference>
<feature type="domain" description="Ion transport" evidence="18">
    <location>
        <begin position="1453"/>
        <end position="1704"/>
    </location>
</feature>
<dbReference type="Gene3D" id="1.10.287.70">
    <property type="match status" value="4"/>
</dbReference>
<protein>
    <recommendedName>
        <fullName evidence="16">Sodium channel protein</fullName>
    </recommendedName>
</protein>
<dbReference type="InterPro" id="IPR044564">
    <property type="entry name" value="Na_chnl_inactivation_gate"/>
</dbReference>
<keyword evidence="15 16" id="KW-0407">Ion channel</keyword>
<dbReference type="InterPro" id="IPR001696">
    <property type="entry name" value="Na_channel_asu"/>
</dbReference>
<feature type="region of interest" description="Disordered" evidence="17">
    <location>
        <begin position="397"/>
        <end position="437"/>
    </location>
</feature>
<evidence type="ECO:0000256" key="14">
    <source>
        <dbReference type="ARBA" id="ARBA00023201"/>
    </source>
</evidence>
<dbReference type="InParanoid" id="H2ZPU8"/>
<comment type="caution">
    <text evidence="16">Lacks conserved residue(s) required for the propagation of feature annotation.</text>
</comment>
<dbReference type="InterPro" id="IPR027359">
    <property type="entry name" value="Volt_channel_dom_sf"/>
</dbReference>
<dbReference type="Pfam" id="PF00520">
    <property type="entry name" value="Ion_trans"/>
    <property type="match status" value="4"/>
</dbReference>
<evidence type="ECO:0000256" key="7">
    <source>
        <dbReference type="ARBA" id="ARBA00022882"/>
    </source>
</evidence>
<dbReference type="GO" id="GO:0001518">
    <property type="term" value="C:voltage-gated sodium channel complex"/>
    <property type="evidence" value="ECO:0007669"/>
    <property type="project" value="UniProtKB-UniRule"/>
</dbReference>
<reference evidence="20" key="1">
    <citation type="submission" date="2003-08" db="EMBL/GenBank/DDBJ databases">
        <authorList>
            <person name="Birren B."/>
            <person name="Nusbaum C."/>
            <person name="Abebe A."/>
            <person name="Abouelleil A."/>
            <person name="Adekoya E."/>
            <person name="Ait-zahra M."/>
            <person name="Allen N."/>
            <person name="Allen T."/>
            <person name="An P."/>
            <person name="Anderson M."/>
            <person name="Anderson S."/>
            <person name="Arachchi H."/>
            <person name="Armbruster J."/>
            <person name="Bachantsang P."/>
            <person name="Baldwin J."/>
            <person name="Barry A."/>
            <person name="Bayul T."/>
            <person name="Blitshsteyn B."/>
            <person name="Bloom T."/>
            <person name="Blye J."/>
            <person name="Boguslavskiy L."/>
            <person name="Borowsky M."/>
            <person name="Boukhgalter B."/>
            <person name="Brunache A."/>
            <person name="Butler J."/>
            <person name="Calixte N."/>
            <person name="Calvo S."/>
            <person name="Camarata J."/>
            <person name="Campo K."/>
            <person name="Chang J."/>
            <person name="Cheshatsang Y."/>
            <person name="Citroen M."/>
            <person name="Collymore A."/>
            <person name="Considine T."/>
            <person name="Cook A."/>
            <person name="Cooke P."/>
            <person name="Corum B."/>
            <person name="Cuomo C."/>
            <person name="David R."/>
            <person name="Dawoe T."/>
            <person name="Degray S."/>
            <person name="Dodge S."/>
            <person name="Dooley K."/>
            <person name="Dorje P."/>
            <person name="Dorjee K."/>
            <person name="Dorris L."/>
            <person name="Duffey N."/>
            <person name="Dupes A."/>
            <person name="Elkins T."/>
            <person name="Engels R."/>
            <person name="Erickson J."/>
            <person name="Farina A."/>
            <person name="Faro S."/>
            <person name="Ferreira P."/>
            <person name="Fischer H."/>
            <person name="Fitzgerald M."/>
            <person name="Foley K."/>
            <person name="Gage D."/>
            <person name="Galagan J."/>
            <person name="Gearin G."/>
            <person name="Gnerre S."/>
            <person name="Gnirke A."/>
            <person name="Goyette A."/>
            <person name="Graham J."/>
            <person name="Grandbois E."/>
            <person name="Gyaltsen K."/>
            <person name="Hafez N."/>
            <person name="Hagopian D."/>
            <person name="Hagos B."/>
            <person name="Hall J."/>
            <person name="Hatcher B."/>
            <person name="Heller A."/>
            <person name="Higgins H."/>
            <person name="Honan T."/>
            <person name="Horn A."/>
            <person name="Houde N."/>
            <person name="Hughes L."/>
            <person name="Hulme W."/>
            <person name="Husby E."/>
            <person name="Iliev I."/>
            <person name="Jaffe D."/>
            <person name="Jones C."/>
            <person name="Kamal M."/>
            <person name="Kamat A."/>
            <person name="Kamvysselis M."/>
            <person name="Karlsson E."/>
            <person name="Kells C."/>
            <person name="Kieu A."/>
            <person name="Kisner P."/>
            <person name="Kodira C."/>
            <person name="Kulbokas E."/>
            <person name="Labutti K."/>
            <person name="Lama D."/>
            <person name="Landers T."/>
            <person name="Leger J."/>
            <person name="Levine S."/>
            <person name="Lewis D."/>
            <person name="Lewis T."/>
            <person name="Lindblad-toh K."/>
            <person name="Liu X."/>
            <person name="Lokyitsang T."/>
            <person name="Lokyitsang Y."/>
            <person name="Lucien O."/>
            <person name="Lui A."/>
            <person name="Ma L.J."/>
            <person name="Mabbitt R."/>
            <person name="Macdonald J."/>
            <person name="Maclean C."/>
            <person name="Major J."/>
            <person name="Manning J."/>
            <person name="Marabella R."/>
            <person name="Maru K."/>
            <person name="Matthews C."/>
            <person name="Mauceli E."/>
            <person name="Mccarthy M."/>
            <person name="Mcdonough S."/>
            <person name="Mcghee T."/>
            <person name="Meldrim J."/>
            <person name="Meneus L."/>
            <person name="Mesirov J."/>
            <person name="Mihalev A."/>
            <person name="Mihova T."/>
            <person name="Mikkelsen T."/>
            <person name="Mlenga V."/>
            <person name="Moru K."/>
            <person name="Mozes J."/>
            <person name="Mulrain L."/>
            <person name="Munson G."/>
            <person name="Naylor J."/>
            <person name="Newes C."/>
            <person name="Nguyen C."/>
            <person name="Nguyen N."/>
            <person name="Nguyen T."/>
            <person name="Nicol R."/>
            <person name="Nielsen C."/>
            <person name="Nizzari M."/>
            <person name="Norbu C."/>
            <person name="Norbu N."/>
            <person name="O'donnell P."/>
            <person name="Okoawo O."/>
            <person name="O'leary S."/>
            <person name="Omotosho B."/>
            <person name="O'neill K."/>
            <person name="Osman S."/>
            <person name="Parker S."/>
            <person name="Perrin D."/>
            <person name="Phunkhang P."/>
            <person name="Piqani B."/>
            <person name="Purcell S."/>
            <person name="Rachupka T."/>
            <person name="Ramasamy U."/>
            <person name="Rameau R."/>
            <person name="Ray V."/>
            <person name="Raymond C."/>
            <person name="Retta R."/>
            <person name="Richardson S."/>
            <person name="Rise C."/>
            <person name="Rodriguez J."/>
            <person name="Rogers J."/>
            <person name="Rogov P."/>
            <person name="Rutman M."/>
            <person name="Schupbach R."/>
            <person name="Seaman C."/>
            <person name="Settipalli S."/>
            <person name="Sharpe T."/>
            <person name="Sheridan J."/>
            <person name="Sherpa N."/>
            <person name="Shi J."/>
            <person name="Smirnov S."/>
            <person name="Smith C."/>
            <person name="Sougnez C."/>
            <person name="Spencer B."/>
            <person name="Stalker J."/>
            <person name="Stange-thomann N."/>
            <person name="Stavropoulos S."/>
            <person name="Stetson K."/>
            <person name="Stone C."/>
            <person name="Stone S."/>
            <person name="Stubbs M."/>
            <person name="Talamas J."/>
            <person name="Tchuinga P."/>
            <person name="Tenzing P."/>
            <person name="Tesfaye S."/>
            <person name="Theodore J."/>
            <person name="Thoulutsang Y."/>
            <person name="Topham K."/>
            <person name="Towey S."/>
            <person name="Tsamla T."/>
            <person name="Tsomo N."/>
            <person name="Vallee D."/>
            <person name="Vassiliev H."/>
            <person name="Venkataraman V."/>
            <person name="Vinson J."/>
            <person name="Vo A."/>
            <person name="Wade C."/>
            <person name="Wang S."/>
            <person name="Wangchuk T."/>
            <person name="Wangdi T."/>
            <person name="Whittaker C."/>
            <person name="Wilkinson J."/>
            <person name="Wu Y."/>
            <person name="Wyman D."/>
            <person name="Yadav S."/>
            <person name="Yang S."/>
            <person name="Yang X."/>
            <person name="Yeager S."/>
            <person name="Yee E."/>
            <person name="Young G."/>
            <person name="Zainoun J."/>
            <person name="Zembeck L."/>
            <person name="Zimmer A."/>
            <person name="Zody M."/>
            <person name="Lander E."/>
        </authorList>
    </citation>
    <scope>NUCLEOTIDE SEQUENCE [LARGE SCALE GENOMIC DNA]</scope>
</reference>
<dbReference type="FunFam" id="1.10.287.70:FF:000001">
    <property type="entry name" value="Sodium channel protein"/>
    <property type="match status" value="1"/>
</dbReference>
<keyword evidence="14 16" id="KW-0739">Sodium transport</keyword>
<feature type="transmembrane region" description="Helical" evidence="16">
    <location>
        <begin position="1331"/>
        <end position="1349"/>
    </location>
</feature>
<dbReference type="SUPFAM" id="SSF81324">
    <property type="entry name" value="Voltage-gated potassium channels"/>
    <property type="match status" value="4"/>
</dbReference>
<dbReference type="PANTHER" id="PTHR10037">
    <property type="entry name" value="VOLTAGE-GATED CATION CHANNEL CALCIUM AND SODIUM"/>
    <property type="match status" value="1"/>
</dbReference>
<proteinExistence type="inferred from homology"/>
<feature type="compositionally biased region" description="Basic and acidic residues" evidence="17">
    <location>
        <begin position="991"/>
        <end position="1003"/>
    </location>
</feature>
<feature type="transmembrane region" description="Helical" evidence="16">
    <location>
        <begin position="1483"/>
        <end position="1501"/>
    </location>
</feature>
<dbReference type="STRING" id="51511.ENSCSAVP00000019614"/>
<feature type="transmembrane region" description="Helical" evidence="16">
    <location>
        <begin position="6"/>
        <end position="22"/>
    </location>
</feature>
<evidence type="ECO:0000256" key="17">
    <source>
        <dbReference type="SAM" id="MobiDB-lite"/>
    </source>
</evidence>
<feature type="domain" description="Ion transport" evidence="18">
    <location>
        <begin position="1124"/>
        <end position="1401"/>
    </location>
</feature>
<name>H2ZPU8_CIOSA</name>
<feature type="transmembrane region" description="Helical" evidence="16">
    <location>
        <begin position="123"/>
        <end position="142"/>
    </location>
</feature>
<dbReference type="FunFam" id="1.20.120.350:FF:000068">
    <property type="entry name" value="Sodium channel protein"/>
    <property type="match status" value="1"/>
</dbReference>
<dbReference type="GeneTree" id="ENSGT00940000167131"/>
<evidence type="ECO:0000256" key="16">
    <source>
        <dbReference type="RuleBase" id="RU361132"/>
    </source>
</evidence>
<evidence type="ECO:0000256" key="2">
    <source>
        <dbReference type="ARBA" id="ARBA00022448"/>
    </source>
</evidence>
<keyword evidence="9 16" id="KW-0915">Sodium</keyword>
<feature type="transmembrane region" description="Helical" evidence="16">
    <location>
        <begin position="1508"/>
        <end position="1528"/>
    </location>
</feature>
<feature type="transmembrane region" description="Helical" evidence="16">
    <location>
        <begin position="288"/>
        <end position="313"/>
    </location>
</feature>
<feature type="transmembrane region" description="Helical" evidence="16">
    <location>
        <begin position="255"/>
        <end position="276"/>
    </location>
</feature>
<sequence length="1839" mass="210801">MFSNFIMLVIMFNCACMVLENPPHWIDDYLEYVFTAIYIAEATVKIIARGFVLHNFSYLRDPWNWLDFIVIIIKAILQSTMLGQIAVLRTFRVLRALKTMSVVPGLRGIVKALLRSIHALKDAVALTVFCVSVFALIGYQLFHGTLRQKCVLNSGTFDLAPNALYAIDRRQDIFNWDMDINNFTSTLQDYNTSTNSKVSSSHSAMTPLYQQQENCNTLRTLPECDGTSCDMCPLGYTCNEAGDNPDFGYTSFDHFFLAFLTSFRLVALDSWSRLYYLTLHTIGKTYAIFYILVVLLGSYYLVNLILAVVYMAYEEQQAVVEEEELVSYLKEWKQRNGKLRKGNRRLVKYSCCFKLSIIVKVLYFQNAAPLPNVIKKYSPNTYSDTCTCSDDSSMYQYGDAGTRKRRRPTSKGRRRRYRRKSPINLETQECPKTHNGGAALPNIRLIVTEIDSDRERDRRSSGFLNNSSSLLPGSSANSNFLSVNSAFSRGRSSVSSETSSVVETSSAWGDNESEQVTFLMLLFSQNECELSQKSFLRLPLINVVDHPSDNSVKLNTTLLEPTRNRDHRLSATSMQLQLPTAEKKSKERSAPPPVTQNKHRNRSFSVGAGLSSTAKSKREKWKLKNKTVKDKYRKLSRAFVNTFCKWRCCPASWSKIQRKVRKIVLNPFTDLLITLCIALNTLFMSLEHHPMETWFSKLLDQANFFTIVFTVEMLMKIIGLSPYTYFKERWNVFDAVVVLFSLLELLISSTQGLSVFRAFRLMRILKLAKQWPTLNKLLRIIGRTLGQLWHLTLVLFLVLFIFAVVGMQLLRDSYLTYYNEHNQGKQPRWNFVDFSHSFMVVFRIQCGEWVENMFNCINVASPGVCIPLFILVYIIGNLVILNLFLALLLNSFSGDVLQQTTSKNSSISEAFRRFAVWARRQRIKIQNIPFNLGVRNTPKNPINPLKTDVRKSMSQQTDCSVITNTETTFMNAANKKDNNIIANECAVKPTSRSEHEPPKEQRLKVKHRSRQLSTCSSLQSDSTMSKLRTSRTTSLDSRPESRRAHQKSRVSETNSVPVSPEHTVGRSRLASIKARERYRGMCSSGGETSTGERDLQPCFSCWKSEPTSGPWFEIRRFVNKIIIHKYFENFVIFCILISTVTLAMEDIHIDKRPAMKRVVQIVDIFCCIFFTIEMLMKWIGKGLKSYFTNPWCCLDFFIVIVSIINLSLVANQRSDFSALRALRTFRALRPLRALSRFQGMKIVVDALVRAVPSITQVFVICMIFWLIFSILGVNIFGGRFGRCVSLLSGDIMPNPLLDFLITSCLNFSRMNTTLINWQIPNVNFDSAPRGLLALLQIATFTGWLEIMGSAVDITGIESQPRYEASFYNYLYFCVFIIFGAFFSLNLFIGVIIDNFNQQKIKTTGGEDGVFLTDEQRRYYNAMKRMASKTPKKPIPRPNSRFANKIYDIVTDRKFEIAVMGLIMLNLVVMAIEHHDMSPKMYRLLQNFNLGFICIFLLEAILKLIGLRLYYFTVPWNVFDILVVVVSLIGDGLQDVMTQYFVQPTIFRIIRLFRVTRILRLIREAKGIRTLLFALMMSLPALFNIGSLLFLLMFIYAIIGMSQFPYIQKVAGVDSLLNFETFPNAFLVLFQISTSEGWDTFIEPVLRDREPYCVEKPEDGSPSNCGNSTIGVIYFVTYVMITFLIVVNMYIAIILENFEVATRESAEPLTADDFEQFFEVWQRFDDRLTQYVSYDQLKSLLNQLDYPLRVAHPNGAFISQAHMKVTLDGNIHCLEVIITLIKKVLGDSPELSNLKDSMLQSFQLKCPTKESLEDQETIDSEEFTVRLRAVLIIQQAYRDY</sequence>